<dbReference type="EMBL" id="JAAOAQ010001053">
    <property type="protein sequence ID" value="KAF5530755.1"/>
    <property type="molecule type" value="Genomic_DNA"/>
</dbReference>
<dbReference type="OrthoDB" id="5043579at2759"/>
<gene>
    <name evidence="2" type="ORF">FPHYL_14031</name>
</gene>
<organism evidence="2 3">
    <name type="scientific">Fusarium phyllophilum</name>
    <dbReference type="NCBI Taxonomy" id="47803"/>
    <lineage>
        <taxon>Eukaryota</taxon>
        <taxon>Fungi</taxon>
        <taxon>Dikarya</taxon>
        <taxon>Ascomycota</taxon>
        <taxon>Pezizomycotina</taxon>
        <taxon>Sordariomycetes</taxon>
        <taxon>Hypocreomycetidae</taxon>
        <taxon>Hypocreales</taxon>
        <taxon>Nectriaceae</taxon>
        <taxon>Fusarium</taxon>
        <taxon>Fusarium fujikuroi species complex</taxon>
    </lineage>
</organism>
<comment type="caution">
    <text evidence="2">The sequence shown here is derived from an EMBL/GenBank/DDBJ whole genome shotgun (WGS) entry which is preliminary data.</text>
</comment>
<evidence type="ECO:0000313" key="3">
    <source>
        <dbReference type="Proteomes" id="UP000582016"/>
    </source>
</evidence>
<accession>A0A8H5MK00</accession>
<proteinExistence type="predicted"/>
<dbReference type="AlphaFoldDB" id="A0A8H5MK00"/>
<feature type="compositionally biased region" description="Basic and acidic residues" evidence="1">
    <location>
        <begin position="1"/>
        <end position="21"/>
    </location>
</feature>
<feature type="compositionally biased region" description="Polar residues" evidence="1">
    <location>
        <begin position="25"/>
        <end position="48"/>
    </location>
</feature>
<keyword evidence="3" id="KW-1185">Reference proteome</keyword>
<sequence>MGMKRRASDLDHEAKKMKSDDSNGNDEASSRNWVQTTPASSYQPVTDLNGLPQTVREQLNFLLQALSDVSPESLSGANILDQINAINSDVRRPIFTYKPPEMEITIGHSPHRSNNSHDCDGIGCARILSRINSEPYANGGYFTVEAEHPRLHMGDFVLPCEEDGGPTLKKSLGRITIYFKYRALPEKP</sequence>
<reference evidence="2 3" key="1">
    <citation type="submission" date="2020-05" db="EMBL/GenBank/DDBJ databases">
        <title>Identification and distribution of gene clusters putatively required for synthesis of sphingolipid metabolism inhibitors in phylogenetically diverse species of the filamentous fungus Fusarium.</title>
        <authorList>
            <person name="Kim H.-S."/>
            <person name="Busman M."/>
            <person name="Brown D.W."/>
            <person name="Divon H."/>
            <person name="Uhlig S."/>
            <person name="Proctor R.H."/>
        </authorList>
    </citation>
    <scope>NUCLEOTIDE SEQUENCE [LARGE SCALE GENOMIC DNA]</scope>
    <source>
        <strain evidence="2 3">NRRL 13617</strain>
    </source>
</reference>
<protein>
    <submittedName>
        <fullName evidence="2">Uncharacterized protein</fullName>
    </submittedName>
</protein>
<dbReference type="Proteomes" id="UP000582016">
    <property type="component" value="Unassembled WGS sequence"/>
</dbReference>
<feature type="region of interest" description="Disordered" evidence="1">
    <location>
        <begin position="1"/>
        <end position="48"/>
    </location>
</feature>
<evidence type="ECO:0000313" key="2">
    <source>
        <dbReference type="EMBL" id="KAF5530755.1"/>
    </source>
</evidence>
<name>A0A8H5MK00_9HYPO</name>
<evidence type="ECO:0000256" key="1">
    <source>
        <dbReference type="SAM" id="MobiDB-lite"/>
    </source>
</evidence>